<dbReference type="EMBL" id="JAFBCY010000003">
    <property type="protein sequence ID" value="MBM7852917.1"/>
    <property type="molecule type" value="Genomic_DNA"/>
</dbReference>
<dbReference type="Pfam" id="PF11164">
    <property type="entry name" value="DUF2948"/>
    <property type="match status" value="1"/>
</dbReference>
<reference evidence="1" key="1">
    <citation type="journal article" date="2014" name="Int. J. Syst. Evol. Microbiol.">
        <title>Complete genome sequence of Corynebacterium casei LMG S-19264T (=DSM 44701T), isolated from a smear-ripened cheese.</title>
        <authorList>
            <consortium name="US DOE Joint Genome Institute (JGI-PGF)"/>
            <person name="Walter F."/>
            <person name="Albersmeier A."/>
            <person name="Kalinowski J."/>
            <person name="Ruckert C."/>
        </authorList>
    </citation>
    <scope>NUCLEOTIDE SEQUENCE</scope>
    <source>
        <strain evidence="1">VKM B-1606</strain>
    </source>
</reference>
<gene>
    <name evidence="1" type="ORF">GCM10008170_31470</name>
    <name evidence="2" type="ORF">JOD31_003159</name>
</gene>
<dbReference type="Proteomes" id="UP001143400">
    <property type="component" value="Unassembled WGS sequence"/>
</dbReference>
<evidence type="ECO:0008006" key="5">
    <source>
        <dbReference type="Google" id="ProtNLM"/>
    </source>
</evidence>
<sequence>MTDPDADAPLKLLALDEDDLAVLSAHLQDFVVKVGDLVFLPAEKRFAFVGNRLDLRVEGEARRRRTAGHFERVTAVRARGIDRSRPDAVLNLLAIGFAPDEAPSGAIELVFSGDASLRLEVECVEARAADLGPVWAAKAEPTHDLDEA</sequence>
<reference evidence="2 3" key="2">
    <citation type="submission" date="2021-01" db="EMBL/GenBank/DDBJ databases">
        <title>Genomic Encyclopedia of Type Strains, Phase IV (KMG-IV): sequencing the most valuable type-strain genomes for metagenomic binning, comparative biology and taxonomic classification.</title>
        <authorList>
            <person name="Goeker M."/>
        </authorList>
    </citation>
    <scope>NUCLEOTIDE SEQUENCE [LARGE SCALE GENOMIC DNA]</scope>
    <source>
        <strain evidence="2 3">DSM 6130</strain>
    </source>
</reference>
<accession>A0A9W6IVU3</accession>
<proteinExistence type="predicted"/>
<evidence type="ECO:0000313" key="4">
    <source>
        <dbReference type="Proteomes" id="UP001143400"/>
    </source>
</evidence>
<dbReference type="RefSeq" id="WP_204951360.1">
    <property type="nucleotide sequence ID" value="NZ_BSFF01000003.1"/>
</dbReference>
<evidence type="ECO:0000313" key="2">
    <source>
        <dbReference type="EMBL" id="MBM7852917.1"/>
    </source>
</evidence>
<reference evidence="1" key="3">
    <citation type="submission" date="2023-01" db="EMBL/GenBank/DDBJ databases">
        <authorList>
            <person name="Sun Q."/>
            <person name="Evtushenko L."/>
        </authorList>
    </citation>
    <scope>NUCLEOTIDE SEQUENCE</scope>
    <source>
        <strain evidence="1">VKM B-1606</strain>
    </source>
</reference>
<name>A0A9W6IVU3_9HYPH</name>
<dbReference type="InterPro" id="IPR021335">
    <property type="entry name" value="DUF2948"/>
</dbReference>
<evidence type="ECO:0000313" key="1">
    <source>
        <dbReference type="EMBL" id="GLK57128.1"/>
    </source>
</evidence>
<dbReference type="Proteomes" id="UP000758856">
    <property type="component" value="Unassembled WGS sequence"/>
</dbReference>
<keyword evidence="3" id="KW-1185">Reference proteome</keyword>
<protein>
    <recommendedName>
        <fullName evidence="5">DUF2948 family protein</fullName>
    </recommendedName>
</protein>
<organism evidence="1 4">
    <name type="scientific">Methylopila capsulata</name>
    <dbReference type="NCBI Taxonomy" id="61654"/>
    <lineage>
        <taxon>Bacteria</taxon>
        <taxon>Pseudomonadati</taxon>
        <taxon>Pseudomonadota</taxon>
        <taxon>Alphaproteobacteria</taxon>
        <taxon>Hyphomicrobiales</taxon>
        <taxon>Methylopilaceae</taxon>
        <taxon>Methylopila</taxon>
    </lineage>
</organism>
<comment type="caution">
    <text evidence="1">The sequence shown here is derived from an EMBL/GenBank/DDBJ whole genome shotgun (WGS) entry which is preliminary data.</text>
</comment>
<dbReference type="EMBL" id="BSFF01000003">
    <property type="protein sequence ID" value="GLK57128.1"/>
    <property type="molecule type" value="Genomic_DNA"/>
</dbReference>
<evidence type="ECO:0000313" key="3">
    <source>
        <dbReference type="Proteomes" id="UP000758856"/>
    </source>
</evidence>
<dbReference type="AlphaFoldDB" id="A0A9W6IVU3"/>